<evidence type="ECO:0000313" key="1">
    <source>
        <dbReference type="EMBL" id="MFC0216548.1"/>
    </source>
</evidence>
<proteinExistence type="predicted"/>
<dbReference type="RefSeq" id="WP_377474840.1">
    <property type="nucleotide sequence ID" value="NZ_JBHLWN010000122.1"/>
</dbReference>
<dbReference type="Proteomes" id="UP001589776">
    <property type="component" value="Unassembled WGS sequence"/>
</dbReference>
<dbReference type="SUPFAM" id="SSF158430">
    <property type="entry name" value="Bacillus cereus metalloprotein-like"/>
    <property type="match status" value="2"/>
</dbReference>
<dbReference type="EMBL" id="JBHLWN010000122">
    <property type="protein sequence ID" value="MFC0216548.1"/>
    <property type="molecule type" value="Genomic_DNA"/>
</dbReference>
<reference evidence="1 2" key="1">
    <citation type="submission" date="2024-09" db="EMBL/GenBank/DDBJ databases">
        <authorList>
            <person name="Sun Q."/>
            <person name="Mori K."/>
        </authorList>
    </citation>
    <scope>NUCLEOTIDE SEQUENCE [LARGE SCALE GENOMIC DNA]</scope>
    <source>
        <strain evidence="1 2">CCM 7759</strain>
    </source>
</reference>
<organism evidence="1 2">
    <name type="scientific">Paenibacillus chartarius</name>
    <dbReference type="NCBI Taxonomy" id="747481"/>
    <lineage>
        <taxon>Bacteria</taxon>
        <taxon>Bacillati</taxon>
        <taxon>Bacillota</taxon>
        <taxon>Bacilli</taxon>
        <taxon>Bacillales</taxon>
        <taxon>Paenibacillaceae</taxon>
        <taxon>Paenibacillus</taxon>
    </lineage>
</organism>
<dbReference type="Pfam" id="PF11155">
    <property type="entry name" value="DUF2935"/>
    <property type="match status" value="2"/>
</dbReference>
<comment type="caution">
    <text evidence="1">The sequence shown here is derived from an EMBL/GenBank/DDBJ whole genome shotgun (WGS) entry which is preliminary data.</text>
</comment>
<sequence>MTTIILPRFLPKLDLGDPTDPTSIYSDYDNIEEQGSTTLSDQEYIDRSLEENQFWLRIMMEHAFFLRAGLPPDATRLIKQAEQFETIFEKQLDLAYKTPADPVQISKLNEDTLVLTHKIALFKQNVMEESFCKLRGFNFPLLIDHVRREAVYFLKTLKQIQSRREHPVTDDVIDENIFFLQIMADHSKFIAHLLDPQEETLINISRDFGKQFELLVYQARNLDFGSPSTEVMRDQLTIYKGAALELRAFKEQATKLIENCQVRSILDPKLASHVTREAAKFLSIIDKLESRL</sequence>
<name>A0ABV6DV57_9BACL</name>
<protein>
    <submittedName>
        <fullName evidence="1">DUF2935 domain-containing protein</fullName>
    </submittedName>
</protein>
<dbReference type="Gene3D" id="1.20.1260.120">
    <property type="entry name" value="Protein of unknown function DUF2935"/>
    <property type="match status" value="1"/>
</dbReference>
<gene>
    <name evidence="1" type="ORF">ACFFK0_29555</name>
</gene>
<evidence type="ECO:0000313" key="2">
    <source>
        <dbReference type="Proteomes" id="UP001589776"/>
    </source>
</evidence>
<keyword evidence="2" id="KW-1185">Reference proteome</keyword>
<dbReference type="InterPro" id="IPR021328">
    <property type="entry name" value="CotB-like"/>
</dbReference>
<accession>A0ABV6DV57</accession>